<dbReference type="AlphaFoldDB" id="A0AAN8E479"/>
<evidence type="ECO:0000313" key="1">
    <source>
        <dbReference type="EMBL" id="KAK5934816.1"/>
    </source>
</evidence>
<organism evidence="1 2">
    <name type="scientific">Champsocephalus gunnari</name>
    <name type="common">Mackerel icefish</name>
    <dbReference type="NCBI Taxonomy" id="52237"/>
    <lineage>
        <taxon>Eukaryota</taxon>
        <taxon>Metazoa</taxon>
        <taxon>Chordata</taxon>
        <taxon>Craniata</taxon>
        <taxon>Vertebrata</taxon>
        <taxon>Euteleostomi</taxon>
        <taxon>Actinopterygii</taxon>
        <taxon>Neopterygii</taxon>
        <taxon>Teleostei</taxon>
        <taxon>Neoteleostei</taxon>
        <taxon>Acanthomorphata</taxon>
        <taxon>Eupercaria</taxon>
        <taxon>Perciformes</taxon>
        <taxon>Notothenioidei</taxon>
        <taxon>Channichthyidae</taxon>
        <taxon>Champsocephalus</taxon>
    </lineage>
</organism>
<reference evidence="1 2" key="1">
    <citation type="journal article" date="2023" name="Mol. Biol. Evol.">
        <title>Genomics of Secondarily Temperate Adaptation in the Only Non-Antarctic Icefish.</title>
        <authorList>
            <person name="Rivera-Colon A.G."/>
            <person name="Rayamajhi N."/>
            <person name="Minhas B.F."/>
            <person name="Madrigal G."/>
            <person name="Bilyk K.T."/>
            <person name="Yoon V."/>
            <person name="Hune M."/>
            <person name="Gregory S."/>
            <person name="Cheng C.H.C."/>
            <person name="Catchen J.M."/>
        </authorList>
    </citation>
    <scope>NUCLEOTIDE SEQUENCE [LARGE SCALE GENOMIC DNA]</scope>
    <source>
        <tissue evidence="1">White muscle</tissue>
    </source>
</reference>
<dbReference type="Proteomes" id="UP001331515">
    <property type="component" value="Unassembled WGS sequence"/>
</dbReference>
<name>A0AAN8E479_CHAGU</name>
<evidence type="ECO:0000313" key="2">
    <source>
        <dbReference type="Proteomes" id="UP001331515"/>
    </source>
</evidence>
<comment type="caution">
    <text evidence="1">The sequence shown here is derived from an EMBL/GenBank/DDBJ whole genome shotgun (WGS) entry which is preliminary data.</text>
</comment>
<gene>
    <name evidence="1" type="ORF">CgunFtcFv8_020238</name>
</gene>
<dbReference type="EMBL" id="JAURVH010001513">
    <property type="protein sequence ID" value="KAK5934816.1"/>
    <property type="molecule type" value="Genomic_DNA"/>
</dbReference>
<protein>
    <recommendedName>
        <fullName evidence="3">Reverse transcriptase domain-containing protein</fullName>
    </recommendedName>
</protein>
<sequence>MSAHHLKLNLDKTELLFLPGKDCPTLDLTINIGTSVVSPTQTARNLGVTLDNNLSFTEHIAATTRCCRYTLYNIRKIRPQLTQKATQVLVQALVTPRLLQLPPGWSTCMCHPTSAAHSECSGSSGLQPS</sequence>
<evidence type="ECO:0008006" key="3">
    <source>
        <dbReference type="Google" id="ProtNLM"/>
    </source>
</evidence>
<proteinExistence type="predicted"/>
<dbReference type="PANTHER" id="PTHR33332">
    <property type="entry name" value="REVERSE TRANSCRIPTASE DOMAIN-CONTAINING PROTEIN"/>
    <property type="match status" value="1"/>
</dbReference>
<accession>A0AAN8E479</accession>
<keyword evidence="2" id="KW-1185">Reference proteome</keyword>